<proteinExistence type="inferred from homology"/>
<name>A0A0E3UTL6_9FUSO</name>
<dbReference type="STRING" id="187101.VC03_01560"/>
<dbReference type="InterPro" id="IPR000415">
    <property type="entry name" value="Nitroreductase-like"/>
</dbReference>
<gene>
    <name evidence="4" type="ORF">VC03_01560</name>
</gene>
<evidence type="ECO:0000313" key="5">
    <source>
        <dbReference type="Proteomes" id="UP000033103"/>
    </source>
</evidence>
<dbReference type="GO" id="GO:0016491">
    <property type="term" value="F:oxidoreductase activity"/>
    <property type="evidence" value="ECO:0007669"/>
    <property type="project" value="UniProtKB-KW"/>
</dbReference>
<dbReference type="PATRIC" id="fig|1069640.6.peg.294"/>
<dbReference type="AlphaFoldDB" id="A0A0E3UTL6"/>
<dbReference type="HOGENOM" id="CLU_070764_7_1_0"/>
<dbReference type="KEGG" id="sns:VC03_01560"/>
<evidence type="ECO:0000259" key="3">
    <source>
        <dbReference type="Pfam" id="PF00881"/>
    </source>
</evidence>
<dbReference type="EMBL" id="CP011280">
    <property type="protein sequence ID" value="AKC95254.1"/>
    <property type="molecule type" value="Genomic_DNA"/>
</dbReference>
<comment type="similarity">
    <text evidence="1">Belongs to the nitroreductase family.</text>
</comment>
<dbReference type="Pfam" id="PF00881">
    <property type="entry name" value="Nitroreductase"/>
    <property type="match status" value="2"/>
</dbReference>
<dbReference type="OrthoDB" id="9812105at2"/>
<keyword evidence="2" id="KW-0560">Oxidoreductase</keyword>
<dbReference type="Gene3D" id="3.40.109.10">
    <property type="entry name" value="NADH Oxidase"/>
    <property type="match status" value="1"/>
</dbReference>
<dbReference type="Proteomes" id="UP000033103">
    <property type="component" value="Chromosome"/>
</dbReference>
<reference evidence="4 5" key="1">
    <citation type="journal article" date="2012" name="BMC Genomics">
        <title>Genomic sequence analysis and characterization of Sneathia amnii sp. nov.</title>
        <authorList>
            <consortium name="Vaginal Microbiome Consortium (additional members)"/>
            <person name="Harwich M.D.Jr."/>
            <person name="Serrano M.G."/>
            <person name="Fettweis J.M."/>
            <person name="Alves J.M."/>
            <person name="Reimers M.A."/>
            <person name="Buck G.A."/>
            <person name="Jefferson K.K."/>
        </authorList>
    </citation>
    <scope>NUCLEOTIDE SEQUENCE [LARGE SCALE GENOMIC DNA]</scope>
    <source>
        <strain evidence="4 5">SN35</strain>
    </source>
</reference>
<evidence type="ECO:0000256" key="1">
    <source>
        <dbReference type="ARBA" id="ARBA00007118"/>
    </source>
</evidence>
<dbReference type="RefSeq" id="WP_046328360.1">
    <property type="nucleotide sequence ID" value="NZ_CAUPIC010000001.1"/>
</dbReference>
<keyword evidence="5" id="KW-1185">Reference proteome</keyword>
<dbReference type="PANTHER" id="PTHR43673">
    <property type="entry name" value="NAD(P)H NITROREDUCTASE YDGI-RELATED"/>
    <property type="match status" value="1"/>
</dbReference>
<dbReference type="SUPFAM" id="SSF55469">
    <property type="entry name" value="FMN-dependent nitroreductase-like"/>
    <property type="match status" value="1"/>
</dbReference>
<feature type="domain" description="Nitroreductase" evidence="3">
    <location>
        <begin position="5"/>
        <end position="53"/>
    </location>
</feature>
<protein>
    <recommendedName>
        <fullName evidence="3">Nitroreductase domain-containing protein</fullName>
    </recommendedName>
</protein>
<dbReference type="InterPro" id="IPR029479">
    <property type="entry name" value="Nitroreductase"/>
</dbReference>
<sequence>MKEIFDRRSIRSFTSQNLDEDTIKELLRGAIAAPSAHKKEPRIFYVIENKDVLHEFFLKHPYGKAFETAPVAILACGDKSKDPNMTFLIQDCAASLENIAIMATHMGLGTVWMGILDNDNAEEITKEILDLPSNLIPISIMAIGYKAEERRPHISYKEEMVKWIK</sequence>
<evidence type="ECO:0000313" key="4">
    <source>
        <dbReference type="EMBL" id="AKC95254.1"/>
    </source>
</evidence>
<evidence type="ECO:0000256" key="2">
    <source>
        <dbReference type="ARBA" id="ARBA00023002"/>
    </source>
</evidence>
<organism evidence="4 5">
    <name type="scientific">Sneathia vaginalis</name>
    <dbReference type="NCBI Taxonomy" id="187101"/>
    <lineage>
        <taxon>Bacteria</taxon>
        <taxon>Fusobacteriati</taxon>
        <taxon>Fusobacteriota</taxon>
        <taxon>Fusobacteriia</taxon>
        <taxon>Fusobacteriales</taxon>
        <taxon>Leptotrichiaceae</taxon>
        <taxon>Sneathia</taxon>
    </lineage>
</organism>
<accession>A0A0E3UTL6</accession>
<dbReference type="PANTHER" id="PTHR43673:SF10">
    <property type="entry name" value="NADH DEHYDROGENASE_NAD(P)H NITROREDUCTASE XCC3605-RELATED"/>
    <property type="match status" value="1"/>
</dbReference>
<feature type="domain" description="Nitroreductase" evidence="3">
    <location>
        <begin position="61"/>
        <end position="145"/>
    </location>
</feature>